<dbReference type="AlphaFoldDB" id="K1U904"/>
<accession>K1U904</accession>
<dbReference type="EMBL" id="AJWZ01000565">
    <property type="protein sequence ID" value="EKC76464.1"/>
    <property type="molecule type" value="Genomic_DNA"/>
</dbReference>
<dbReference type="InterPro" id="IPR011050">
    <property type="entry name" value="Pectin_lyase_fold/virulence"/>
</dbReference>
<evidence type="ECO:0000313" key="1">
    <source>
        <dbReference type="EMBL" id="EKC76464.1"/>
    </source>
</evidence>
<sequence length="132" mass="14932">MTLNIKATDFCDVSNSAGGVIKAINELQSGDTLIFPKNEYHFYKDRCIHKVCHMTNTDSFKAPDKYFAVLIENKENITVDGCGSTLVIHGDMCAFSLRGCKNVRFVNFTVRYASPTNFEMEVTERSLNKIYI</sequence>
<organism evidence="1">
    <name type="scientific">human gut metagenome</name>
    <dbReference type="NCBI Taxonomy" id="408170"/>
    <lineage>
        <taxon>unclassified sequences</taxon>
        <taxon>metagenomes</taxon>
        <taxon>organismal metagenomes</taxon>
    </lineage>
</organism>
<reference evidence="1" key="1">
    <citation type="journal article" date="2013" name="Environ. Microbiol.">
        <title>Microbiota from the distal guts of lean and obese adolescents exhibit partial functional redundancy besides clear differences in community structure.</title>
        <authorList>
            <person name="Ferrer M."/>
            <person name="Ruiz A."/>
            <person name="Lanza F."/>
            <person name="Haange S.B."/>
            <person name="Oberbach A."/>
            <person name="Till H."/>
            <person name="Bargiela R."/>
            <person name="Campoy C."/>
            <person name="Segura M.T."/>
            <person name="Richter M."/>
            <person name="von Bergen M."/>
            <person name="Seifert J."/>
            <person name="Suarez A."/>
        </authorList>
    </citation>
    <scope>NUCLEOTIDE SEQUENCE</scope>
</reference>
<proteinExistence type="predicted"/>
<gene>
    <name evidence="1" type="ORF">OBE_00827</name>
</gene>
<dbReference type="SUPFAM" id="SSF51126">
    <property type="entry name" value="Pectin lyase-like"/>
    <property type="match status" value="1"/>
</dbReference>
<name>K1U904_9ZZZZ</name>
<comment type="caution">
    <text evidence="1">The sequence shown here is derived from an EMBL/GenBank/DDBJ whole genome shotgun (WGS) entry which is preliminary data.</text>
</comment>
<protein>
    <submittedName>
        <fullName evidence="1">Alpha-galactosidase</fullName>
    </submittedName>
</protein>